<reference evidence="3" key="2">
    <citation type="journal article" date="2023" name="Science">
        <title>Genomic signatures of disease resistance in endangered staghorn corals.</title>
        <authorList>
            <person name="Vollmer S.V."/>
            <person name="Selwyn J.D."/>
            <person name="Despard B.A."/>
            <person name="Roesel C.L."/>
        </authorList>
    </citation>
    <scope>NUCLEOTIDE SEQUENCE</scope>
    <source>
        <strain evidence="3">K2</strain>
    </source>
</reference>
<evidence type="ECO:0000256" key="2">
    <source>
        <dbReference type="SAM" id="SignalP"/>
    </source>
</evidence>
<feature type="signal peptide" evidence="2">
    <location>
        <begin position="1"/>
        <end position="23"/>
    </location>
</feature>
<feature type="region of interest" description="Disordered" evidence="1">
    <location>
        <begin position="94"/>
        <end position="114"/>
    </location>
</feature>
<feature type="chain" id="PRO_5042200336" evidence="2">
    <location>
        <begin position="24"/>
        <end position="114"/>
    </location>
</feature>
<keyword evidence="4" id="KW-1185">Reference proteome</keyword>
<evidence type="ECO:0000313" key="3">
    <source>
        <dbReference type="EMBL" id="KAK2550016.1"/>
    </source>
</evidence>
<sequence>MLSLIPFTVCAFLALITSNGGNATPSTIPLQCSANGVCAALETLTRSQDRLRKTLNLCTDGENMITNPIIALKKEYFIDGNYTVMTTHLKATRSSDKTPESAKYKTHDLKRSIV</sequence>
<comment type="caution">
    <text evidence="3">The sequence shown here is derived from an EMBL/GenBank/DDBJ whole genome shotgun (WGS) entry which is preliminary data.</text>
</comment>
<dbReference type="AlphaFoldDB" id="A0AAD9PVV4"/>
<protein>
    <submittedName>
        <fullName evidence="3">Skeletal organic matrix protein 7</fullName>
    </submittedName>
</protein>
<gene>
    <name evidence="3" type="ORF">P5673_029473</name>
</gene>
<evidence type="ECO:0000256" key="1">
    <source>
        <dbReference type="SAM" id="MobiDB-lite"/>
    </source>
</evidence>
<keyword evidence="2" id="KW-0732">Signal</keyword>
<proteinExistence type="predicted"/>
<name>A0AAD9PVV4_ACRCE</name>
<dbReference type="Proteomes" id="UP001249851">
    <property type="component" value="Unassembled WGS sequence"/>
</dbReference>
<accession>A0AAD9PVV4</accession>
<organism evidence="3 4">
    <name type="scientific">Acropora cervicornis</name>
    <name type="common">Staghorn coral</name>
    <dbReference type="NCBI Taxonomy" id="6130"/>
    <lineage>
        <taxon>Eukaryota</taxon>
        <taxon>Metazoa</taxon>
        <taxon>Cnidaria</taxon>
        <taxon>Anthozoa</taxon>
        <taxon>Hexacorallia</taxon>
        <taxon>Scleractinia</taxon>
        <taxon>Astrocoeniina</taxon>
        <taxon>Acroporidae</taxon>
        <taxon>Acropora</taxon>
    </lineage>
</organism>
<dbReference type="EMBL" id="JARQWQ010000117">
    <property type="protein sequence ID" value="KAK2550016.1"/>
    <property type="molecule type" value="Genomic_DNA"/>
</dbReference>
<evidence type="ECO:0000313" key="4">
    <source>
        <dbReference type="Proteomes" id="UP001249851"/>
    </source>
</evidence>
<reference evidence="3" key="1">
    <citation type="journal article" date="2023" name="G3 (Bethesda)">
        <title>Whole genome assembly and annotation of the endangered Caribbean coral Acropora cervicornis.</title>
        <authorList>
            <person name="Selwyn J.D."/>
            <person name="Vollmer S.V."/>
        </authorList>
    </citation>
    <scope>NUCLEOTIDE SEQUENCE</scope>
    <source>
        <strain evidence="3">K2</strain>
    </source>
</reference>